<accession>A0AA96LAQ7</accession>
<dbReference type="InterPro" id="IPR009003">
    <property type="entry name" value="Peptidase_S1_PA"/>
</dbReference>
<feature type="compositionally biased region" description="Basic and acidic residues" evidence="5">
    <location>
        <begin position="1"/>
        <end position="41"/>
    </location>
</feature>
<dbReference type="Pfam" id="PF13365">
    <property type="entry name" value="Trypsin_2"/>
    <property type="match status" value="1"/>
</dbReference>
<dbReference type="Pfam" id="PF13180">
    <property type="entry name" value="PDZ_2"/>
    <property type="match status" value="1"/>
</dbReference>
<dbReference type="AlphaFoldDB" id="A0AA96LAQ7"/>
<evidence type="ECO:0000313" key="8">
    <source>
        <dbReference type="EMBL" id="WNQ10191.1"/>
    </source>
</evidence>
<keyword evidence="3" id="KW-0378">Hydrolase</keyword>
<dbReference type="GO" id="GO:0006508">
    <property type="term" value="P:proteolysis"/>
    <property type="evidence" value="ECO:0007669"/>
    <property type="project" value="UniProtKB-KW"/>
</dbReference>
<dbReference type="InterPro" id="IPR036034">
    <property type="entry name" value="PDZ_sf"/>
</dbReference>
<dbReference type="PROSITE" id="PS50106">
    <property type="entry name" value="PDZ"/>
    <property type="match status" value="1"/>
</dbReference>
<dbReference type="Gene3D" id="2.30.42.10">
    <property type="match status" value="1"/>
</dbReference>
<organism evidence="8 9">
    <name type="scientific">Paenibacillus aurantius</name>
    <dbReference type="NCBI Taxonomy" id="2918900"/>
    <lineage>
        <taxon>Bacteria</taxon>
        <taxon>Bacillati</taxon>
        <taxon>Bacillota</taxon>
        <taxon>Bacilli</taxon>
        <taxon>Bacillales</taxon>
        <taxon>Paenibacillaceae</taxon>
        <taxon>Paenibacillus</taxon>
    </lineage>
</organism>
<dbReference type="CDD" id="cd06779">
    <property type="entry name" value="cpPDZ_Deg_HtrA-like"/>
    <property type="match status" value="1"/>
</dbReference>
<protein>
    <submittedName>
        <fullName evidence="8">Trypsin-like peptidase domain-containing protein</fullName>
    </submittedName>
</protein>
<name>A0AA96LAQ7_9BACL</name>
<feature type="domain" description="PDZ" evidence="7">
    <location>
        <begin position="399"/>
        <end position="490"/>
    </location>
</feature>
<dbReference type="SUPFAM" id="SSF50156">
    <property type="entry name" value="PDZ domain-like"/>
    <property type="match status" value="1"/>
</dbReference>
<evidence type="ECO:0000256" key="6">
    <source>
        <dbReference type="SAM" id="Phobius"/>
    </source>
</evidence>
<keyword evidence="9" id="KW-1185">Reference proteome</keyword>
<dbReference type="RefSeq" id="WP_315603965.1">
    <property type="nucleotide sequence ID" value="NZ_CP130318.1"/>
</dbReference>
<evidence type="ECO:0000259" key="7">
    <source>
        <dbReference type="PROSITE" id="PS50106"/>
    </source>
</evidence>
<dbReference type="EMBL" id="CP130318">
    <property type="protein sequence ID" value="WNQ10191.1"/>
    <property type="molecule type" value="Genomic_DNA"/>
</dbReference>
<proteinExistence type="inferred from homology"/>
<feature type="region of interest" description="Disordered" evidence="5">
    <location>
        <begin position="1"/>
        <end position="84"/>
    </location>
</feature>
<dbReference type="PRINTS" id="PR00834">
    <property type="entry name" value="PROTEASES2C"/>
</dbReference>
<dbReference type="SUPFAM" id="SSF50494">
    <property type="entry name" value="Trypsin-like serine proteases"/>
    <property type="match status" value="1"/>
</dbReference>
<feature type="transmembrane region" description="Helical" evidence="6">
    <location>
        <begin position="108"/>
        <end position="125"/>
    </location>
</feature>
<reference evidence="8 9" key="1">
    <citation type="submission" date="2022-02" db="EMBL/GenBank/DDBJ databases">
        <title>Paenibacillus sp. MBLB1776 Whole Genome Shotgun Sequencing.</title>
        <authorList>
            <person name="Hwang C.Y."/>
            <person name="Cho E.-S."/>
            <person name="Seo M.-J."/>
        </authorList>
    </citation>
    <scope>NUCLEOTIDE SEQUENCE [LARGE SCALE GENOMIC DNA]</scope>
    <source>
        <strain evidence="8 9">MBLB1776</strain>
    </source>
</reference>
<keyword evidence="2" id="KW-0645">Protease</keyword>
<evidence type="ECO:0000256" key="1">
    <source>
        <dbReference type="ARBA" id="ARBA00010541"/>
    </source>
</evidence>
<keyword evidence="6" id="KW-0812">Transmembrane</keyword>
<dbReference type="PANTHER" id="PTHR43343">
    <property type="entry name" value="PEPTIDASE S12"/>
    <property type="match status" value="1"/>
</dbReference>
<evidence type="ECO:0000256" key="5">
    <source>
        <dbReference type="SAM" id="MobiDB-lite"/>
    </source>
</evidence>
<evidence type="ECO:0000256" key="4">
    <source>
        <dbReference type="ARBA" id="ARBA00022825"/>
    </source>
</evidence>
<dbReference type="GO" id="GO:0004252">
    <property type="term" value="F:serine-type endopeptidase activity"/>
    <property type="evidence" value="ECO:0007669"/>
    <property type="project" value="InterPro"/>
</dbReference>
<keyword evidence="4" id="KW-0720">Serine protease</keyword>
<evidence type="ECO:0000256" key="2">
    <source>
        <dbReference type="ARBA" id="ARBA00022670"/>
    </source>
</evidence>
<sequence>MDDNKRDYDDFFRSSDNRSEQDRSEQDGDRRDETAGKEQGGEKPSYYYSYGPYKSQENTSITPSDGVEMTPPRPVRPLDGQTDAKVQQPLATWSANPSKPRSRFRSTFAAFMAGAVLVGGLMFASDKSNLFTGSQGVMSGTGGSSSAAASNNSSVKGAALDIARPNNIAQIVQNSSPAVVKIETFVKPKASSGRGRSLLDDPFFRQFFGDGSGGSESQPNTAQPVGMGSGFIFEKSGYILTNQHVVDGADEIQVTIEGNDKPYTAKLLGNSADLDLAVIKIEGDNFPVLPMAANTDQINVGDWVVAIGNPYGFDHTVTVGVLSAKEREIPISEGQTSRTYKHLMQTDASINPGNSGGPLLNLNGEVVGINTAVSAQAQGIGFAIPINTIQEVVDKLKNNVKIPKEPAPYVGVSLGNIDQNAQKQLGLSSTDGAYAADVVLGSPAFKAGIKKYDVITGINGTPVKNSEELVKKIQASKVGDKITLNLIRDGKKVDVEVTVGDRNNDENLQQQQQQQ</sequence>
<keyword evidence="6" id="KW-0472">Membrane</keyword>
<comment type="similarity">
    <text evidence="1">Belongs to the peptidase S1C family.</text>
</comment>
<dbReference type="InterPro" id="IPR001940">
    <property type="entry name" value="Peptidase_S1C"/>
</dbReference>
<keyword evidence="6" id="KW-1133">Transmembrane helix</keyword>
<dbReference type="Gene3D" id="2.40.10.10">
    <property type="entry name" value="Trypsin-like serine proteases"/>
    <property type="match status" value="2"/>
</dbReference>
<dbReference type="PANTHER" id="PTHR43343:SF3">
    <property type="entry name" value="PROTEASE DO-LIKE 8, CHLOROPLASTIC"/>
    <property type="match status" value="1"/>
</dbReference>
<dbReference type="KEGG" id="paun:MJA45_21585"/>
<evidence type="ECO:0000313" key="9">
    <source>
        <dbReference type="Proteomes" id="UP001305702"/>
    </source>
</evidence>
<dbReference type="SMART" id="SM00228">
    <property type="entry name" value="PDZ"/>
    <property type="match status" value="1"/>
</dbReference>
<dbReference type="Proteomes" id="UP001305702">
    <property type="component" value="Chromosome"/>
</dbReference>
<dbReference type="InterPro" id="IPR051201">
    <property type="entry name" value="Chloro_Bact_Ser_Proteases"/>
</dbReference>
<dbReference type="InterPro" id="IPR001478">
    <property type="entry name" value="PDZ"/>
</dbReference>
<evidence type="ECO:0000256" key="3">
    <source>
        <dbReference type="ARBA" id="ARBA00022801"/>
    </source>
</evidence>
<feature type="compositionally biased region" description="Low complexity" evidence="5">
    <location>
        <begin position="42"/>
        <end position="55"/>
    </location>
</feature>
<gene>
    <name evidence="8" type="ORF">MJA45_21585</name>
</gene>
<dbReference type="InterPro" id="IPR043504">
    <property type="entry name" value="Peptidase_S1_PA_chymotrypsin"/>
</dbReference>